<comment type="caution">
    <text evidence="1">The sequence shown here is derived from an EMBL/GenBank/DDBJ whole genome shotgun (WGS) entry which is preliminary data.</text>
</comment>
<dbReference type="EMBL" id="MU795154">
    <property type="protein sequence ID" value="KAJ3809504.1"/>
    <property type="molecule type" value="Genomic_DNA"/>
</dbReference>
<evidence type="ECO:0000313" key="2">
    <source>
        <dbReference type="Proteomes" id="UP001163835"/>
    </source>
</evidence>
<name>A0ACC1TYC3_9AGAR</name>
<protein>
    <submittedName>
        <fullName evidence="1">Uncharacterized protein</fullName>
    </submittedName>
</protein>
<reference evidence="1" key="1">
    <citation type="submission" date="2022-09" db="EMBL/GenBank/DDBJ databases">
        <title>A Global Phylogenomic Analysis of the Shiitake Genus Lentinula.</title>
        <authorList>
            <consortium name="DOE Joint Genome Institute"/>
            <person name="Sierra-Patev S."/>
            <person name="Min B."/>
            <person name="Naranjo-Ortiz M."/>
            <person name="Looney B."/>
            <person name="Konkel Z."/>
            <person name="Slot J.C."/>
            <person name="Sakamoto Y."/>
            <person name="Steenwyk J.L."/>
            <person name="Rokas A."/>
            <person name="Carro J."/>
            <person name="Camarero S."/>
            <person name="Ferreira P."/>
            <person name="Molpeceres G."/>
            <person name="Ruiz-Duenas F.J."/>
            <person name="Serrano A."/>
            <person name="Henrissat B."/>
            <person name="Drula E."/>
            <person name="Hughes K.W."/>
            <person name="Mata J.L."/>
            <person name="Ishikawa N.K."/>
            <person name="Vargas-Isla R."/>
            <person name="Ushijima S."/>
            <person name="Smith C.A."/>
            <person name="Ahrendt S."/>
            <person name="Andreopoulos W."/>
            <person name="He G."/>
            <person name="Labutti K."/>
            <person name="Lipzen A."/>
            <person name="Ng V."/>
            <person name="Riley R."/>
            <person name="Sandor L."/>
            <person name="Barry K."/>
            <person name="Martinez A.T."/>
            <person name="Xiao Y."/>
            <person name="Gibbons J.G."/>
            <person name="Terashima K."/>
            <person name="Grigoriev I.V."/>
            <person name="Hibbett D.S."/>
        </authorList>
    </citation>
    <scope>NUCLEOTIDE SEQUENCE</scope>
    <source>
        <strain evidence="1">TMI1499</strain>
    </source>
</reference>
<gene>
    <name evidence="1" type="ORF">F5876DRAFT_77698</name>
</gene>
<accession>A0ACC1TYC3</accession>
<dbReference type="Proteomes" id="UP001163835">
    <property type="component" value="Unassembled WGS sequence"/>
</dbReference>
<evidence type="ECO:0000313" key="1">
    <source>
        <dbReference type="EMBL" id="KAJ3809504.1"/>
    </source>
</evidence>
<proteinExistence type="predicted"/>
<sequence length="563" mass="62873">MASSATSSGSPLKNTTKNARKYFKKFLIKVRKRSPSPTPSRTTSRTPPSPSKPTQFSKVNNPFFSTKAPPTTWKVILDTPRTSRKARLWAIVPQFTVAAPDIPGVSKPDWAMNGVNDKARRFHTHGKVVIDNDDDDFSVNEQSTLAQPSYLISPCIASGRSEFSANSERGVAKCDVTQLEYPCQAAHAIGMSYSMEARLATYFALRGWISPNSRINYLYLRNDIHFRLDQMTMLLYIKHRLVIDKIRNDYLSFVRQLKPDDPAVDWLSLLRTHHPDLCDGTSFEYAICVRKDISSKWCPHNCLVSLELNSYVHPLTILVILCMLLDETGAKVQDTLGTTENWTTSQLSKRDILEKFKYNKDDENLILENMQLAADIYALMPKPFKWFKKGDGGGKTDDTLPNQESKGDSLQGDDSVGGDSGQEDGEGGGRDRQGDDNVWVQDPNLNRGCSQIPSSINVEDSLFQSSSLEGSNSIDDQGINELLFEIFKERDVAPKVNKWISGLEPGLPSSSTTIREHAQSLGKERERGVGILTLTKRKTRSFLLPLRVLLSQSRTGGDSNLEG</sequence>
<organism evidence="1 2">
    <name type="scientific">Lentinula aff. lateritia</name>
    <dbReference type="NCBI Taxonomy" id="2804960"/>
    <lineage>
        <taxon>Eukaryota</taxon>
        <taxon>Fungi</taxon>
        <taxon>Dikarya</taxon>
        <taxon>Basidiomycota</taxon>
        <taxon>Agaricomycotina</taxon>
        <taxon>Agaricomycetes</taxon>
        <taxon>Agaricomycetidae</taxon>
        <taxon>Agaricales</taxon>
        <taxon>Marasmiineae</taxon>
        <taxon>Omphalotaceae</taxon>
        <taxon>Lentinula</taxon>
    </lineage>
</organism>
<keyword evidence="2" id="KW-1185">Reference proteome</keyword>